<protein>
    <submittedName>
        <fullName evidence="2">Uncharacterized protein</fullName>
    </submittedName>
</protein>
<name>A0AC35GSD1_9BILA</name>
<organism evidence="1 2">
    <name type="scientific">Panagrolaimus sp. PS1159</name>
    <dbReference type="NCBI Taxonomy" id="55785"/>
    <lineage>
        <taxon>Eukaryota</taxon>
        <taxon>Metazoa</taxon>
        <taxon>Ecdysozoa</taxon>
        <taxon>Nematoda</taxon>
        <taxon>Chromadorea</taxon>
        <taxon>Rhabditida</taxon>
        <taxon>Tylenchina</taxon>
        <taxon>Panagrolaimomorpha</taxon>
        <taxon>Panagrolaimoidea</taxon>
        <taxon>Panagrolaimidae</taxon>
        <taxon>Panagrolaimus</taxon>
    </lineage>
</organism>
<dbReference type="WBParaSite" id="PS1159_v2.g7974.t1">
    <property type="protein sequence ID" value="PS1159_v2.g7974.t1"/>
    <property type="gene ID" value="PS1159_v2.g7974"/>
</dbReference>
<reference evidence="2" key="1">
    <citation type="submission" date="2022-11" db="UniProtKB">
        <authorList>
            <consortium name="WormBaseParasite"/>
        </authorList>
    </citation>
    <scope>IDENTIFICATION</scope>
</reference>
<evidence type="ECO:0000313" key="1">
    <source>
        <dbReference type="Proteomes" id="UP000887580"/>
    </source>
</evidence>
<dbReference type="Proteomes" id="UP000887580">
    <property type="component" value="Unplaced"/>
</dbReference>
<accession>A0AC35GSD1</accession>
<sequence length="471" mass="56217">YKPFDRLMKWQYWTQMTDDCIEQAGTKDFEPMLKEALSFPHSEIHDIRWYYEEFAGTSMTDHLYQQFDCNRKLYKQIKTLGYYTVAEWFEAVIRTNDLRFIVQNVEARIAREIGEQIDQEKLDPELWQLYIKYLLTKDQLLAEEVYYRFRRLFINDRSLASNFRKFRGKLSDKAKAAMEEMKYNTPYVFKVLPSAPVTVYNSPAAKQVLPFRNSLMHYILTNASQNILHKLYSSCKYFYFAKRKILCHSLYIGKNLKLQYFRNSMSSNGEEPQFLDMDKLIVQNSIIVQRSDNPYLFHSILPKLEACSIQYLRITSQTFYVNEYDFLTTAGKIKKLVFRDVSIFVENGESIILERFLYNLPRAMYIDAPIKTRTTYETESMLFNWDKPQKIHIFCLLLDDTLMEILEPMKLFKFLEKFARKDSTCMVDFEKGNENIGNYLRGISTAAEFYRQRYRRASPKIIVSKMYEHLL</sequence>
<evidence type="ECO:0000313" key="2">
    <source>
        <dbReference type="WBParaSite" id="PS1159_v2.g7974.t1"/>
    </source>
</evidence>
<proteinExistence type="predicted"/>